<organism evidence="2 3">
    <name type="scientific">Malonomonas rubra DSM 5091</name>
    <dbReference type="NCBI Taxonomy" id="1122189"/>
    <lineage>
        <taxon>Bacteria</taxon>
        <taxon>Pseudomonadati</taxon>
        <taxon>Thermodesulfobacteriota</taxon>
        <taxon>Desulfuromonadia</taxon>
        <taxon>Desulfuromonadales</taxon>
        <taxon>Geopsychrobacteraceae</taxon>
        <taxon>Malonomonas</taxon>
    </lineage>
</organism>
<dbReference type="OrthoDB" id="5413915at2"/>
<dbReference type="AlphaFoldDB" id="A0A1M6GCC0"/>
<dbReference type="EMBL" id="FQZT01000004">
    <property type="protein sequence ID" value="SHJ07556.1"/>
    <property type="molecule type" value="Genomic_DNA"/>
</dbReference>
<sequence length="329" mass="35380">MSRFLKIAVALLAIAALATPAIAEDYKFSVYGQARVNTYYTDVDEADTQNLTLDLMNTSRFGMKASKGAISGQYEIAQDGSLRLLYGAYKFDGGTFSFGQQYNAFTTASFTKINAVNDAGGAAWGLVGYAGRVTSLKVAFDNGFMFAAVENSTESDTDDVVLPKLEAAYKGKAGDFAYTAAFGFKDHQLNADDSIDCYLASFIGNMPVGNIALKFNINYGQNAKQYGMSGATYNGTADDDAELLSGFVQASMKANDSNLISAGIGYAEEDIDSGDKETRMVYFIQDQITIAPGFTVSPEIVYADYSDIAGVDGADDDRLYVGAKWQINF</sequence>
<feature type="signal peptide" evidence="1">
    <location>
        <begin position="1"/>
        <end position="23"/>
    </location>
</feature>
<keyword evidence="1" id="KW-0732">Signal</keyword>
<evidence type="ECO:0000313" key="2">
    <source>
        <dbReference type="EMBL" id="SHJ07556.1"/>
    </source>
</evidence>
<gene>
    <name evidence="2" type="ORF">SAMN02745165_01492</name>
</gene>
<dbReference type="SUPFAM" id="SSF56935">
    <property type="entry name" value="Porins"/>
    <property type="match status" value="1"/>
</dbReference>
<protein>
    <recommendedName>
        <fullName evidence="4">Porin</fullName>
    </recommendedName>
</protein>
<evidence type="ECO:0000313" key="3">
    <source>
        <dbReference type="Proteomes" id="UP000184171"/>
    </source>
</evidence>
<dbReference type="RefSeq" id="WP_072907417.1">
    <property type="nucleotide sequence ID" value="NZ_FQZT01000004.1"/>
</dbReference>
<proteinExistence type="predicted"/>
<dbReference type="STRING" id="1122189.SAMN02745165_01492"/>
<dbReference type="Proteomes" id="UP000184171">
    <property type="component" value="Unassembled WGS sequence"/>
</dbReference>
<keyword evidence="3" id="KW-1185">Reference proteome</keyword>
<feature type="chain" id="PRO_5012703094" description="Porin" evidence="1">
    <location>
        <begin position="24"/>
        <end position="329"/>
    </location>
</feature>
<reference evidence="2 3" key="1">
    <citation type="submission" date="2016-11" db="EMBL/GenBank/DDBJ databases">
        <authorList>
            <person name="Jaros S."/>
            <person name="Januszkiewicz K."/>
            <person name="Wedrychowicz H."/>
        </authorList>
    </citation>
    <scope>NUCLEOTIDE SEQUENCE [LARGE SCALE GENOMIC DNA]</scope>
    <source>
        <strain evidence="2 3">DSM 5091</strain>
    </source>
</reference>
<evidence type="ECO:0000256" key="1">
    <source>
        <dbReference type="SAM" id="SignalP"/>
    </source>
</evidence>
<name>A0A1M6GCC0_MALRU</name>
<accession>A0A1M6GCC0</accession>
<evidence type="ECO:0008006" key="4">
    <source>
        <dbReference type="Google" id="ProtNLM"/>
    </source>
</evidence>